<sequence length="126" mass="14324">MKAIPIIWQDSHRKPEHQQEFRKHIVLIGTFHVIKITGSGYAEIITETNLTTSGCLNRVLRGKQFNRSVWCLKIVCEAMERLLLDVFVQEMSEPAQGDVVLNTLISLISDHNKVKLDEVLADSLVL</sequence>
<gene>
    <name evidence="1" type="ORF">ElyMa_006502000</name>
</gene>
<reference evidence="1 2" key="1">
    <citation type="journal article" date="2021" name="Elife">
        <title>Chloroplast acquisition without the gene transfer in kleptoplastic sea slugs, Plakobranchus ocellatus.</title>
        <authorList>
            <person name="Maeda T."/>
            <person name="Takahashi S."/>
            <person name="Yoshida T."/>
            <person name="Shimamura S."/>
            <person name="Takaki Y."/>
            <person name="Nagai Y."/>
            <person name="Toyoda A."/>
            <person name="Suzuki Y."/>
            <person name="Arimoto A."/>
            <person name="Ishii H."/>
            <person name="Satoh N."/>
            <person name="Nishiyama T."/>
            <person name="Hasebe M."/>
            <person name="Maruyama T."/>
            <person name="Minagawa J."/>
            <person name="Obokata J."/>
            <person name="Shigenobu S."/>
        </authorList>
    </citation>
    <scope>NUCLEOTIDE SEQUENCE [LARGE SCALE GENOMIC DNA]</scope>
</reference>
<comment type="caution">
    <text evidence="1">The sequence shown here is derived from an EMBL/GenBank/DDBJ whole genome shotgun (WGS) entry which is preliminary data.</text>
</comment>
<evidence type="ECO:0000313" key="1">
    <source>
        <dbReference type="EMBL" id="GFS04694.1"/>
    </source>
</evidence>
<dbReference type="AlphaFoldDB" id="A0AAV4I2E7"/>
<dbReference type="EMBL" id="BMAT01013040">
    <property type="protein sequence ID" value="GFS04694.1"/>
    <property type="molecule type" value="Genomic_DNA"/>
</dbReference>
<accession>A0AAV4I2E7</accession>
<protein>
    <submittedName>
        <fullName evidence="1">Uncharacterized protein</fullName>
    </submittedName>
</protein>
<name>A0AAV4I2E7_9GAST</name>
<dbReference type="Proteomes" id="UP000762676">
    <property type="component" value="Unassembled WGS sequence"/>
</dbReference>
<proteinExistence type="predicted"/>
<keyword evidence="2" id="KW-1185">Reference proteome</keyword>
<organism evidence="1 2">
    <name type="scientific">Elysia marginata</name>
    <dbReference type="NCBI Taxonomy" id="1093978"/>
    <lineage>
        <taxon>Eukaryota</taxon>
        <taxon>Metazoa</taxon>
        <taxon>Spiralia</taxon>
        <taxon>Lophotrochozoa</taxon>
        <taxon>Mollusca</taxon>
        <taxon>Gastropoda</taxon>
        <taxon>Heterobranchia</taxon>
        <taxon>Euthyneura</taxon>
        <taxon>Panpulmonata</taxon>
        <taxon>Sacoglossa</taxon>
        <taxon>Placobranchoidea</taxon>
        <taxon>Plakobranchidae</taxon>
        <taxon>Elysia</taxon>
    </lineage>
</organism>
<evidence type="ECO:0000313" key="2">
    <source>
        <dbReference type="Proteomes" id="UP000762676"/>
    </source>
</evidence>